<dbReference type="Proteomes" id="UP001462554">
    <property type="component" value="Unassembled WGS sequence"/>
</dbReference>
<organism evidence="2 3">
    <name type="scientific">Bifidobacterium hominis</name>
    <dbReference type="NCBI Taxonomy" id="3133177"/>
    <lineage>
        <taxon>Bacteria</taxon>
        <taxon>Bacillati</taxon>
        <taxon>Actinomycetota</taxon>
        <taxon>Actinomycetes</taxon>
        <taxon>Bifidobacteriales</taxon>
        <taxon>Bifidobacteriaceae</taxon>
        <taxon>Bifidobacterium</taxon>
    </lineage>
</organism>
<protein>
    <recommendedName>
        <fullName evidence="4">Pilus assembly protein</fullName>
    </recommendedName>
</protein>
<keyword evidence="1" id="KW-0472">Membrane</keyword>
<evidence type="ECO:0000313" key="3">
    <source>
        <dbReference type="Proteomes" id="UP001462554"/>
    </source>
</evidence>
<accession>A0ABV1C9K1</accession>
<name>A0ABV1C9K1_9BIFI</name>
<keyword evidence="1" id="KW-1133">Transmembrane helix</keyword>
<feature type="transmembrane region" description="Helical" evidence="1">
    <location>
        <begin position="6"/>
        <end position="29"/>
    </location>
</feature>
<evidence type="ECO:0008006" key="4">
    <source>
        <dbReference type="Google" id="ProtNLM"/>
    </source>
</evidence>
<evidence type="ECO:0000313" key="2">
    <source>
        <dbReference type="EMBL" id="MEQ2396973.1"/>
    </source>
</evidence>
<feature type="transmembrane region" description="Helical" evidence="1">
    <location>
        <begin position="225"/>
        <end position="245"/>
    </location>
</feature>
<proteinExistence type="predicted"/>
<dbReference type="EMBL" id="JBBMFR010000003">
    <property type="protein sequence ID" value="MEQ2396973.1"/>
    <property type="molecule type" value="Genomic_DNA"/>
</dbReference>
<reference evidence="2 3" key="1">
    <citation type="submission" date="2024-03" db="EMBL/GenBank/DDBJ databases">
        <title>Human intestinal bacterial collection.</title>
        <authorList>
            <person name="Pauvert C."/>
            <person name="Hitch T.C.A."/>
            <person name="Clavel T."/>
        </authorList>
    </citation>
    <scope>NUCLEOTIDE SEQUENCE [LARGE SCALE GENOMIC DNA]</scope>
    <source>
        <strain evidence="2 3">CLA-AA-H311</strain>
    </source>
</reference>
<comment type="caution">
    <text evidence="2">The sequence shown here is derived from an EMBL/GenBank/DDBJ whole genome shotgun (WGS) entry which is preliminary data.</text>
</comment>
<sequence>MESLNRGGWMGSLGVIAAILFGLAVWLWPRRNTYDVGERTGDGPGCAVGRWSEEHGGKQGLNPEGIDDLNESASALPAIGCMACVASLRASVRSGATLVQAFEELGGTPFATAELTRLRITMVIRSRCPPNEQSGRFGQSGQVERLSGELYAACQLSLTLGCETGRCLQAVAESLKRQRLLDDLRSNAFAMPKATVKLLMALPLLTVLLGEGMGAHSLAFLVSGVKGLACLGFALCCYTFGLIWIRALMRQDDMKGAM</sequence>
<keyword evidence="3" id="KW-1185">Reference proteome</keyword>
<evidence type="ECO:0000256" key="1">
    <source>
        <dbReference type="SAM" id="Phobius"/>
    </source>
</evidence>
<feature type="transmembrane region" description="Helical" evidence="1">
    <location>
        <begin position="198"/>
        <end position="219"/>
    </location>
</feature>
<gene>
    <name evidence="2" type="ORF">WMO36_03680</name>
</gene>
<keyword evidence="1" id="KW-0812">Transmembrane</keyword>